<gene>
    <name evidence="1" type="ORF">WR31_24125</name>
</gene>
<reference evidence="1 2" key="1">
    <citation type="submission" date="2015-03" db="EMBL/GenBank/DDBJ databases">
        <title>Draft genome sequences of the Burkholderia contaminans strains LMG 23361 and FFH2055 and Burkholderia cenocepacia K56-2.</title>
        <authorList>
            <person name="Bloodworth R.A."/>
            <person name="Selin C."/>
            <person name="Lopez De Volder M.A."/>
            <person name="Degrossi J."/>
            <person name="Drevinek P."/>
            <person name="Galanternik L."/>
            <person name="Cardona S.T."/>
        </authorList>
    </citation>
    <scope>NUCLEOTIDE SEQUENCE [LARGE SCALE GENOMIC DNA]</scope>
    <source>
        <strain evidence="1 2">LMG 23361</strain>
    </source>
</reference>
<organism evidence="1 2">
    <name type="scientific">Burkholderia contaminans LMG 23361</name>
    <dbReference type="NCBI Taxonomy" id="1334628"/>
    <lineage>
        <taxon>Bacteria</taxon>
        <taxon>Pseudomonadati</taxon>
        <taxon>Pseudomonadota</taxon>
        <taxon>Betaproteobacteria</taxon>
        <taxon>Burkholderiales</taxon>
        <taxon>Burkholderiaceae</taxon>
        <taxon>Burkholderia</taxon>
        <taxon>Burkholderia cepacia complex</taxon>
    </lineage>
</organism>
<dbReference type="EMBL" id="LASD01000010">
    <property type="protein sequence ID" value="KKL36304.1"/>
    <property type="molecule type" value="Genomic_DNA"/>
</dbReference>
<accession>A0ABD4AQ27</accession>
<name>A0ABD4AQ27_9BURK</name>
<comment type="caution">
    <text evidence="1">The sequence shown here is derived from an EMBL/GenBank/DDBJ whole genome shotgun (WGS) entry which is preliminary data.</text>
</comment>
<evidence type="ECO:0000313" key="2">
    <source>
        <dbReference type="Proteomes" id="UP000034400"/>
    </source>
</evidence>
<sequence>MERLDGHCLDDAQIARRQLDLSRLAPRFDVSQHHLEIGMSSDVSSEDRYDFIFCRVGHQILLYVPCG</sequence>
<evidence type="ECO:0008006" key="3">
    <source>
        <dbReference type="Google" id="ProtNLM"/>
    </source>
</evidence>
<dbReference type="Proteomes" id="UP000034400">
    <property type="component" value="Unassembled WGS sequence"/>
</dbReference>
<dbReference type="AlphaFoldDB" id="A0ABD4AQ27"/>
<protein>
    <recommendedName>
        <fullName evidence="3">AraC family transcriptional regulator</fullName>
    </recommendedName>
</protein>
<proteinExistence type="predicted"/>
<evidence type="ECO:0000313" key="1">
    <source>
        <dbReference type="EMBL" id="KKL36304.1"/>
    </source>
</evidence>